<name>A0A1A9BAN0_9ACTN</name>
<feature type="domain" description="DUF6671" evidence="1">
    <location>
        <begin position="65"/>
        <end position="281"/>
    </location>
</feature>
<dbReference type="Pfam" id="PF20376">
    <property type="entry name" value="DUF6671"/>
    <property type="match status" value="1"/>
</dbReference>
<evidence type="ECO:0000313" key="3">
    <source>
        <dbReference type="Proteomes" id="UP000199558"/>
    </source>
</evidence>
<dbReference type="AlphaFoldDB" id="A0A1A9BAN0"/>
<dbReference type="OrthoDB" id="9793837at2"/>
<accession>A0A1A9BAN0</accession>
<proteinExistence type="predicted"/>
<gene>
    <name evidence="2" type="ORF">GA0070622_3051</name>
</gene>
<protein>
    <recommendedName>
        <fullName evidence="1">DUF6671 domain-containing protein</fullName>
    </recommendedName>
</protein>
<evidence type="ECO:0000313" key="2">
    <source>
        <dbReference type="EMBL" id="SBT66034.1"/>
    </source>
</evidence>
<dbReference type="RefSeq" id="WP_091573884.1">
    <property type="nucleotide sequence ID" value="NZ_FLRH01000003.1"/>
</dbReference>
<dbReference type="STRING" id="946078.GA0070622_3051"/>
<reference evidence="3" key="1">
    <citation type="submission" date="2016-06" db="EMBL/GenBank/DDBJ databases">
        <authorList>
            <person name="Varghese N."/>
            <person name="Submissions Spin"/>
        </authorList>
    </citation>
    <scope>NUCLEOTIDE SEQUENCE [LARGE SCALE GENOMIC DNA]</scope>
    <source>
        <strain evidence="3">DSM 45794</strain>
    </source>
</reference>
<dbReference type="Proteomes" id="UP000199558">
    <property type="component" value="Unassembled WGS sequence"/>
</dbReference>
<sequence>MEPSPFRGVVACLATMHGKQWALRPLLRRRLGMSVRVASVDTDALGTFTGEVRRVGSARETVVRKARLGMAATGSLVGLASEGAFGPHPAAPWTPADVEYVALVDDRSGLTVVESALSVETNHGQVITDGRDRAAVLAFLRRVGFPHHAVVVRPATGPGRPVKGLRRLADVLAAVRRAAVDSDDGTAVLGADLRAHVNPTRMRVIAAAGRRLARRLAAPCPACAAPGFGPVGAEPGLPCRDCGTPTPRDASLISGCGRCPYRSSRPVAGAADPGSCPACNP</sequence>
<dbReference type="EMBL" id="FLRH01000003">
    <property type="protein sequence ID" value="SBT66034.1"/>
    <property type="molecule type" value="Genomic_DNA"/>
</dbReference>
<keyword evidence="3" id="KW-1185">Reference proteome</keyword>
<evidence type="ECO:0000259" key="1">
    <source>
        <dbReference type="Pfam" id="PF20376"/>
    </source>
</evidence>
<organism evidence="2 3">
    <name type="scientific">Micromonospora sediminicola</name>
    <dbReference type="NCBI Taxonomy" id="946078"/>
    <lineage>
        <taxon>Bacteria</taxon>
        <taxon>Bacillati</taxon>
        <taxon>Actinomycetota</taxon>
        <taxon>Actinomycetes</taxon>
        <taxon>Micromonosporales</taxon>
        <taxon>Micromonosporaceae</taxon>
        <taxon>Micromonospora</taxon>
    </lineage>
</organism>
<dbReference type="InterPro" id="IPR046612">
    <property type="entry name" value="DUF6671"/>
</dbReference>